<dbReference type="EMBL" id="CP069038">
    <property type="protein sequence ID" value="QRD04167.1"/>
    <property type="molecule type" value="Genomic_DNA"/>
</dbReference>
<keyword evidence="1" id="KW-0040">ANK repeat</keyword>
<dbReference type="SUPFAM" id="SSF48403">
    <property type="entry name" value="Ankyrin repeat"/>
    <property type="match status" value="1"/>
</dbReference>
<accession>A0A7U2FF74</accession>
<evidence type="ECO:0000313" key="2">
    <source>
        <dbReference type="EMBL" id="QRD04167.1"/>
    </source>
</evidence>
<name>A0A7U2FF74_PHANO</name>
<dbReference type="OMA" id="DHYPSRA"/>
<dbReference type="PROSITE" id="PS50088">
    <property type="entry name" value="ANK_REPEAT"/>
    <property type="match status" value="1"/>
</dbReference>
<dbReference type="VEuPathDB" id="FungiDB:JI435_129010"/>
<dbReference type="Pfam" id="PF12796">
    <property type="entry name" value="Ank_2"/>
    <property type="match status" value="1"/>
</dbReference>
<dbReference type="PANTHER" id="PTHR46224">
    <property type="entry name" value="ANKYRIN REPEAT FAMILY PROTEIN"/>
    <property type="match status" value="1"/>
</dbReference>
<protein>
    <submittedName>
        <fullName evidence="2">Uncharacterized protein</fullName>
    </submittedName>
</protein>
<dbReference type="InterPro" id="IPR036770">
    <property type="entry name" value="Ankyrin_rpt-contain_sf"/>
</dbReference>
<dbReference type="InterPro" id="IPR002110">
    <property type="entry name" value="Ankyrin_rpt"/>
</dbReference>
<evidence type="ECO:0000313" key="3">
    <source>
        <dbReference type="Proteomes" id="UP000663193"/>
    </source>
</evidence>
<dbReference type="AlphaFoldDB" id="A0A7U2FF74"/>
<organism evidence="2 3">
    <name type="scientific">Phaeosphaeria nodorum (strain SN15 / ATCC MYA-4574 / FGSC 10173)</name>
    <name type="common">Glume blotch fungus</name>
    <name type="synonym">Parastagonospora nodorum</name>
    <dbReference type="NCBI Taxonomy" id="321614"/>
    <lineage>
        <taxon>Eukaryota</taxon>
        <taxon>Fungi</taxon>
        <taxon>Dikarya</taxon>
        <taxon>Ascomycota</taxon>
        <taxon>Pezizomycotina</taxon>
        <taxon>Dothideomycetes</taxon>
        <taxon>Pleosporomycetidae</taxon>
        <taxon>Pleosporales</taxon>
        <taxon>Pleosporineae</taxon>
        <taxon>Phaeosphaeriaceae</taxon>
        <taxon>Parastagonospora</taxon>
    </lineage>
</organism>
<gene>
    <name evidence="2" type="ORF">JI435_129010</name>
</gene>
<feature type="repeat" description="ANK" evidence="1">
    <location>
        <begin position="195"/>
        <end position="227"/>
    </location>
</feature>
<dbReference type="KEGG" id="pno:SNOG_12901"/>
<dbReference type="SMART" id="SM00248">
    <property type="entry name" value="ANK"/>
    <property type="match status" value="4"/>
</dbReference>
<dbReference type="OrthoDB" id="539213at2759"/>
<reference evidence="3" key="1">
    <citation type="journal article" date="2021" name="BMC Genomics">
        <title>Chromosome-level genome assembly and manually-curated proteome of model necrotroph Parastagonospora nodorum Sn15 reveals a genome-wide trove of candidate effector homologs, and redundancy of virulence-related functions within an accessory chromosome.</title>
        <authorList>
            <person name="Bertazzoni S."/>
            <person name="Jones D.A.B."/>
            <person name="Phan H.T."/>
            <person name="Tan K.-C."/>
            <person name="Hane J.K."/>
        </authorList>
    </citation>
    <scope>NUCLEOTIDE SEQUENCE [LARGE SCALE GENOMIC DNA]</scope>
    <source>
        <strain evidence="3">SN15 / ATCC MYA-4574 / FGSC 10173)</strain>
    </source>
</reference>
<sequence length="258" mass="27936">MLTNRTLQDSVHDDDLDSIQRILTGMPPDQAQCELDAGLALAMPKNSLATIELLLRLGAKLNNASFDAAFAREETAVFKLLIDSGWDINSSPSQLNGLYYALESENLLRWLLEHGANPNVISPKLPGSCSHPGTPLMDAAELSDPTALRTLIAHGATLHPEILFYAIGLRHNSNGTATMEALIEHGADINYVSPRRSTPLYAAVRVCDEEKIRFLLARGADPHLKVADGHLSALEYARRLGRTHLVSIMEAAGGDSAP</sequence>
<dbReference type="InterPro" id="IPR051616">
    <property type="entry name" value="Cul2-RING_E3_ligase_SR"/>
</dbReference>
<proteinExistence type="predicted"/>
<dbReference type="Proteomes" id="UP000663193">
    <property type="component" value="Chromosome 16"/>
</dbReference>
<dbReference type="Gene3D" id="1.25.40.20">
    <property type="entry name" value="Ankyrin repeat-containing domain"/>
    <property type="match status" value="2"/>
</dbReference>
<dbReference type="RefSeq" id="XP_001803117.1">
    <property type="nucleotide sequence ID" value="XM_001803065.1"/>
</dbReference>
<keyword evidence="3" id="KW-1185">Reference proteome</keyword>
<evidence type="ECO:0000256" key="1">
    <source>
        <dbReference type="PROSITE-ProRule" id="PRU00023"/>
    </source>
</evidence>